<gene>
    <name evidence="1" type="ORF">BG015_006464</name>
</gene>
<organism evidence="1 2">
    <name type="scientific">Linnemannia schmuckeri</name>
    <dbReference type="NCBI Taxonomy" id="64567"/>
    <lineage>
        <taxon>Eukaryota</taxon>
        <taxon>Fungi</taxon>
        <taxon>Fungi incertae sedis</taxon>
        <taxon>Mucoromycota</taxon>
        <taxon>Mortierellomycotina</taxon>
        <taxon>Mortierellomycetes</taxon>
        <taxon>Mortierellales</taxon>
        <taxon>Mortierellaceae</taxon>
        <taxon>Linnemannia</taxon>
    </lineage>
</organism>
<keyword evidence="2" id="KW-1185">Reference proteome</keyword>
<dbReference type="EMBL" id="JAAAUQ010003095">
    <property type="protein sequence ID" value="KAF9118954.1"/>
    <property type="molecule type" value="Genomic_DNA"/>
</dbReference>
<accession>A0A9P5R110</accession>
<evidence type="ECO:0000313" key="2">
    <source>
        <dbReference type="Proteomes" id="UP000748756"/>
    </source>
</evidence>
<proteinExistence type="predicted"/>
<dbReference type="OrthoDB" id="2339388at2759"/>
<feature type="non-terminal residue" evidence="1">
    <location>
        <position position="152"/>
    </location>
</feature>
<name>A0A9P5R110_9FUNG</name>
<comment type="caution">
    <text evidence="1">The sequence shown here is derived from an EMBL/GenBank/DDBJ whole genome shotgun (WGS) entry which is preliminary data.</text>
</comment>
<protein>
    <submittedName>
        <fullName evidence="1">Uncharacterized protein</fullName>
    </submittedName>
</protein>
<dbReference type="AlphaFoldDB" id="A0A9P5R110"/>
<sequence>MLYSHCAERTRPWAFGRALKQFCPKLESINVSGSVVLWLFDLPILPSDQIPHLTGLASEALPSNSSDMSVNMTQKAQKEAEDRLKQRLQEQEVGELLEGRTAEPFFPQLKTLILGADHSLSMQDLISLRVQARFLTNVEIDHQIYNYKGVWI</sequence>
<evidence type="ECO:0000313" key="1">
    <source>
        <dbReference type="EMBL" id="KAF9118954.1"/>
    </source>
</evidence>
<reference evidence="1" key="1">
    <citation type="journal article" date="2020" name="Fungal Divers.">
        <title>Resolving the Mortierellaceae phylogeny through synthesis of multi-gene phylogenetics and phylogenomics.</title>
        <authorList>
            <person name="Vandepol N."/>
            <person name="Liber J."/>
            <person name="Desiro A."/>
            <person name="Na H."/>
            <person name="Kennedy M."/>
            <person name="Barry K."/>
            <person name="Grigoriev I.V."/>
            <person name="Miller A.N."/>
            <person name="O'Donnell K."/>
            <person name="Stajich J.E."/>
            <person name="Bonito G."/>
        </authorList>
    </citation>
    <scope>NUCLEOTIDE SEQUENCE</scope>
    <source>
        <strain evidence="1">NRRL 6426</strain>
    </source>
</reference>
<dbReference type="Proteomes" id="UP000748756">
    <property type="component" value="Unassembled WGS sequence"/>
</dbReference>